<evidence type="ECO:0000256" key="1">
    <source>
        <dbReference type="SAM" id="Phobius"/>
    </source>
</evidence>
<accession>A0A1B3B8A4</accession>
<dbReference type="OrthoDB" id="6197360at2"/>
<feature type="transmembrane region" description="Helical" evidence="1">
    <location>
        <begin position="12"/>
        <end position="35"/>
    </location>
</feature>
<feature type="transmembrane region" description="Helical" evidence="1">
    <location>
        <begin position="89"/>
        <end position="113"/>
    </location>
</feature>
<name>A0A1B3B8A4_9GAMM</name>
<keyword evidence="3" id="KW-1185">Reference proteome</keyword>
<keyword evidence="1" id="KW-0472">Membrane</keyword>
<evidence type="ECO:0000313" key="2">
    <source>
        <dbReference type="EMBL" id="AOE49010.1"/>
    </source>
</evidence>
<dbReference type="KEGG" id="ksd:KS2013_283"/>
<dbReference type="EMBL" id="CP012418">
    <property type="protein sequence ID" value="AOE49010.1"/>
    <property type="molecule type" value="Genomic_DNA"/>
</dbReference>
<dbReference type="Proteomes" id="UP000094147">
    <property type="component" value="Chromosome"/>
</dbReference>
<gene>
    <name evidence="2" type="ORF">KS2013_283</name>
</gene>
<organism evidence="2 3">
    <name type="scientific">Kangiella sediminilitoris</name>
    <dbReference type="NCBI Taxonomy" id="1144748"/>
    <lineage>
        <taxon>Bacteria</taxon>
        <taxon>Pseudomonadati</taxon>
        <taxon>Pseudomonadota</taxon>
        <taxon>Gammaproteobacteria</taxon>
        <taxon>Kangiellales</taxon>
        <taxon>Kangiellaceae</taxon>
        <taxon>Kangiella</taxon>
    </lineage>
</organism>
<reference evidence="3" key="1">
    <citation type="submission" date="2015-08" db="EMBL/GenBank/DDBJ databases">
        <authorList>
            <person name="Kim K.M."/>
        </authorList>
    </citation>
    <scope>NUCLEOTIDE SEQUENCE [LARGE SCALE GENOMIC DNA]</scope>
    <source>
        <strain evidence="3">KCTC 23892</strain>
    </source>
</reference>
<feature type="transmembrane region" description="Helical" evidence="1">
    <location>
        <begin position="119"/>
        <end position="140"/>
    </location>
</feature>
<keyword evidence="1" id="KW-0812">Transmembrane</keyword>
<evidence type="ECO:0000313" key="3">
    <source>
        <dbReference type="Proteomes" id="UP000094147"/>
    </source>
</evidence>
<protein>
    <submittedName>
        <fullName evidence="2">Uncharacterized protein</fullName>
    </submittedName>
</protein>
<dbReference type="STRING" id="1144748.KS2013_283"/>
<sequence>MFFKELSFREKSAAIHIGALALLLAYTLIIIWPFFSGFEESILEVKPLWFAILIFILIEVIGHTWVALHNRREANTKSDEREKLITLKSSYYSSHVLGFILIGYLALSIIFQIPFLSVYFVFIIFVVAEIINYSCQLVLFRRGV</sequence>
<dbReference type="AlphaFoldDB" id="A0A1B3B8A4"/>
<dbReference type="RefSeq" id="WP_068988677.1">
    <property type="nucleotide sequence ID" value="NZ_CP012418.1"/>
</dbReference>
<feature type="transmembrane region" description="Helical" evidence="1">
    <location>
        <begin position="47"/>
        <end position="68"/>
    </location>
</feature>
<proteinExistence type="predicted"/>
<keyword evidence="1" id="KW-1133">Transmembrane helix</keyword>